<name>A0AAX4J3P1_9PEZI</name>
<dbReference type="EMBL" id="CP137314">
    <property type="protein sequence ID" value="WQF90070.1"/>
    <property type="molecule type" value="Genomic_DNA"/>
</dbReference>
<protein>
    <submittedName>
        <fullName evidence="1">Uncharacterized protein</fullName>
    </submittedName>
</protein>
<evidence type="ECO:0000313" key="1">
    <source>
        <dbReference type="EMBL" id="WQF90070.1"/>
    </source>
</evidence>
<gene>
    <name evidence="1" type="ORF">CDEST_15084</name>
</gene>
<evidence type="ECO:0000313" key="2">
    <source>
        <dbReference type="Proteomes" id="UP001322277"/>
    </source>
</evidence>
<dbReference type="Proteomes" id="UP001322277">
    <property type="component" value="Chromosome 10"/>
</dbReference>
<dbReference type="RefSeq" id="XP_062787291.1">
    <property type="nucleotide sequence ID" value="XM_062931240.1"/>
</dbReference>
<dbReference type="AlphaFoldDB" id="A0AAX4J3P1"/>
<sequence length="68" mass="7957">MNSKSHQQMQFDLDKPCLIPMRTSIFSQDTSTYRYPHLPPKTRQKQCKGGLHFSHKNLIFPDQAYFAA</sequence>
<reference evidence="2" key="1">
    <citation type="journal article" date="2023" name="bioRxiv">
        <title>Complete genome of the Medicago anthracnose fungus, Colletotrichum destructivum, reveals a mini-chromosome-like region within a core chromosome.</title>
        <authorList>
            <person name="Lapalu N."/>
            <person name="Simon A."/>
            <person name="Lu A."/>
            <person name="Plaumann P.-L."/>
            <person name="Amselem J."/>
            <person name="Pigne S."/>
            <person name="Auger A."/>
            <person name="Koch C."/>
            <person name="Dallery J.-F."/>
            <person name="O'Connell R.J."/>
        </authorList>
    </citation>
    <scope>NUCLEOTIDE SEQUENCE [LARGE SCALE GENOMIC DNA]</scope>
    <source>
        <strain evidence="2">CBS 520.97</strain>
    </source>
</reference>
<organism evidence="1 2">
    <name type="scientific">Colletotrichum destructivum</name>
    <dbReference type="NCBI Taxonomy" id="34406"/>
    <lineage>
        <taxon>Eukaryota</taxon>
        <taxon>Fungi</taxon>
        <taxon>Dikarya</taxon>
        <taxon>Ascomycota</taxon>
        <taxon>Pezizomycotina</taxon>
        <taxon>Sordariomycetes</taxon>
        <taxon>Hypocreomycetidae</taxon>
        <taxon>Glomerellales</taxon>
        <taxon>Glomerellaceae</taxon>
        <taxon>Colletotrichum</taxon>
        <taxon>Colletotrichum destructivum species complex</taxon>
    </lineage>
</organism>
<keyword evidence="2" id="KW-1185">Reference proteome</keyword>
<accession>A0AAX4J3P1</accession>
<dbReference type="KEGG" id="cdet:87951584"/>
<proteinExistence type="predicted"/>
<dbReference type="GeneID" id="87951584"/>